<dbReference type="InterPro" id="IPR027417">
    <property type="entry name" value="P-loop_NTPase"/>
</dbReference>
<dbReference type="KEGG" id="pmrn:116938857"/>
<dbReference type="Pfam" id="PF25496">
    <property type="entry name" value="URGCP"/>
    <property type="match status" value="1"/>
</dbReference>
<dbReference type="Pfam" id="PF25974">
    <property type="entry name" value="URGCP_9th"/>
    <property type="match status" value="1"/>
</dbReference>
<keyword evidence="4" id="KW-1185">Reference proteome</keyword>
<dbReference type="RefSeq" id="XP_032802471.1">
    <property type="nucleotide sequence ID" value="XM_032946580.1"/>
</dbReference>
<dbReference type="Gene3D" id="3.40.50.300">
    <property type="entry name" value="P-loop containing nucleotide triphosphate hydrolases"/>
    <property type="match status" value="1"/>
</dbReference>
<comment type="similarity">
    <text evidence="1">Belongs to the TRAFAC class dynamin-like GTPase superfamily. Very large inducible GTPase (VLIG) family.</text>
</comment>
<dbReference type="Proteomes" id="UP001318040">
    <property type="component" value="Chromosome 4"/>
</dbReference>
<accession>A0AAJ7SPM5</accession>
<sequence length="1645" mass="188524">MEGGCKRKLKDGANAQETKPHSPSPGRDKDSADIRRPLPRSCEDQGGDGSFRPRRANADSQASKTIDAERKKDFNAMLSDLGLKKFYPHKMTLNSVLKITSAALINKKPTSLKEIPMHFLYNVMRANIKSRNTEFSSSEETTPVDPSNTDDKDQFSLVSMLDPVVHSISILDLITAVFLCSDSLLQQMLMVNMSLCKFSLPLLLPDVSQGSITFLLWAMRMVVHKWRPHSKMESKGYTEEPMVTTAVPMISFVRIGECRFSKSSIINSIISDEKHDFFVHRDMECGNFPRRISNGLVEVLFHLPCGKTNVDVFPEIFAVSNLRGDVHDSPAQFQFLKSDSAAVFVVVENIGERECDFITSSFDPQSNVFLVIHPDEQHRSQTEESVRFLLTELKLKKENVHVFGNQNQIVFLKSIKSSIRNLLNNSQPLKTLENLSQPAKQLGIEIDGDNNGSGIITNRADLIINEIKTTDMESIKAMLPAQGIFWQDWSRNDKEMNRLKHRGDKDINEYIAQLKEDKIHIRKRQSESHISEIVHSFISACLELPIERFTVFLYWMKAKLDALSHEILTPLEDTFKQLCLDPNHDKEELKQTSKKIACSSLGLEHFMRELGQIYEASKASRSNPQFLKFPSVMAQLLINGFPMELLDGDTGCIPIDWVTDVLTEVRTQLGGDPRVFVLSVLGVQSSGKSTLLNIMFGLQFAVSSGRCTRGAFMQLIHIDDKLKRELGFDFLLVIDTEGLKAQQLATLDDSCEHDNELATVVIALSDVAIINLAMENAAPINDTLYVVVHSLIRMREAGKKPNCLFIHQNAGCVSARDKNMNDQKHLLDQLDRITKAAGKMEHKAMYYKKFTDVIAHDMNKDIWFIPGLWNGCSAMAPVSYGYTEHVLELKAYIFEKLKERKGLLKPCSLPEFGQWISTVWDSVKKETLIFSFRNILVIEAYTKLCITYADWEWKFRSKFIAWTQCAQNTIMNAAPDKLHDVHERLQEKGKEEVDVHESLLLQNIEDLFSKQSEDAHLIVKYKEDYKASAQHLAKEILKEMLEKCKETVCKKECFRALDTLQIQDSKNISQRVNDLLERCKRSGTHLSKKEIDKEFQDMWSQTVSDIPQIPDTKRNVKNDMEKKLRQNTHLNEGLVNEKLRDSSIFSAPKHSFNVKHEHIAGWFYKSKVSQLIPNAPVVLTNLSQDIINECRKLIDSQTRSDNDYFPTYWDELFATIDCLLKKATDHKIPYGKHFEIDIKVHICAIAIGRFTQQHDRFIDQNNTRKRIDSMKDDCFRIFAELYNIRDGAQKSATVFCNQCLKPALMQVIYQRLGPKIVEDMKRTCTIFFSRKNLQKFLLSDLLEKDEFNLYTQFLDDYKSFTTLWIKKLVINHCKENIISLLNYIFKEIVEKAKKAVSSLLHKPSPVKVSDLLEKLQESLAGDIVMQKYAIGIIGTSKLHDSNSIKLFCNEMNSGIDRVSLEVIEFAKFFDVESLLDKLTVRPHEELFKLLAGCGNTCPLCKAPCDQGGRDHREHQAILHYPQGLCGQTWNPPDKLSVDVCTTSVSKRVLFFFKVNRFANMDTKGKYVRYTDYRTVNKYYASWNIPEDLKLEAPLFWKFVFNRFNEEFAKRGNAQPAEIPRKWKCITKQQVELDLQQMYGFIEISE</sequence>
<dbReference type="InterPro" id="IPR057365">
    <property type="entry name" value="URGCP"/>
</dbReference>
<dbReference type="SUPFAM" id="SSF52540">
    <property type="entry name" value="P-loop containing nucleoside triphosphate hydrolases"/>
    <property type="match status" value="1"/>
</dbReference>
<dbReference type="Pfam" id="PF25683">
    <property type="entry name" value="URGCP_GTPase"/>
    <property type="match status" value="1"/>
</dbReference>
<feature type="compositionally biased region" description="Basic and acidic residues" evidence="2">
    <location>
        <begin position="26"/>
        <end position="36"/>
    </location>
</feature>
<evidence type="ECO:0000313" key="4">
    <source>
        <dbReference type="Proteomes" id="UP001318040"/>
    </source>
</evidence>
<dbReference type="PANTHER" id="PTHR14819:SF9">
    <property type="entry name" value="UP-REGULATOR OF CELL PROLIFERATION-LIKE"/>
    <property type="match status" value="1"/>
</dbReference>
<dbReference type="InterPro" id="IPR058641">
    <property type="entry name" value="GVIN1_dom"/>
</dbReference>
<evidence type="ECO:0000256" key="2">
    <source>
        <dbReference type="SAM" id="MobiDB-lite"/>
    </source>
</evidence>
<feature type="domain" description="VLIG-type G" evidence="3">
    <location>
        <begin position="672"/>
        <end position="920"/>
    </location>
</feature>
<evidence type="ECO:0000256" key="1">
    <source>
        <dbReference type="ARBA" id="ARBA00006828"/>
    </source>
</evidence>
<dbReference type="InterPro" id="IPR030383">
    <property type="entry name" value="G_VLIG_dom"/>
</dbReference>
<dbReference type="PANTHER" id="PTHR14819">
    <property type="entry name" value="GTP-BINDING"/>
    <property type="match status" value="1"/>
</dbReference>
<evidence type="ECO:0000259" key="3">
    <source>
        <dbReference type="PROSITE" id="PS51717"/>
    </source>
</evidence>
<name>A0AAJ7SPM5_PETMA</name>
<proteinExistence type="inferred from homology"/>
<feature type="region of interest" description="Disordered" evidence="2">
    <location>
        <begin position="1"/>
        <end position="68"/>
    </location>
</feature>
<evidence type="ECO:0000313" key="5">
    <source>
        <dbReference type="RefSeq" id="XP_032802471.1"/>
    </source>
</evidence>
<gene>
    <name evidence="5" type="primary">LOC116938857</name>
</gene>
<dbReference type="GO" id="GO:0005525">
    <property type="term" value="F:GTP binding"/>
    <property type="evidence" value="ECO:0007669"/>
    <property type="project" value="InterPro"/>
</dbReference>
<dbReference type="PROSITE" id="PS51717">
    <property type="entry name" value="G_VLIG"/>
    <property type="match status" value="1"/>
</dbReference>
<organism evidence="4 5">
    <name type="scientific">Petromyzon marinus</name>
    <name type="common">Sea lamprey</name>
    <dbReference type="NCBI Taxonomy" id="7757"/>
    <lineage>
        <taxon>Eukaryota</taxon>
        <taxon>Metazoa</taxon>
        <taxon>Chordata</taxon>
        <taxon>Craniata</taxon>
        <taxon>Vertebrata</taxon>
        <taxon>Cyclostomata</taxon>
        <taxon>Hyperoartia</taxon>
        <taxon>Petromyzontiformes</taxon>
        <taxon>Petromyzontidae</taxon>
        <taxon>Petromyzon</taxon>
    </lineage>
</organism>
<reference evidence="5" key="1">
    <citation type="submission" date="2025-08" db="UniProtKB">
        <authorList>
            <consortium name="RefSeq"/>
        </authorList>
    </citation>
    <scope>IDENTIFICATION</scope>
    <source>
        <tissue evidence="5">Sperm</tissue>
    </source>
</reference>
<protein>
    <submittedName>
        <fullName evidence="5">Up-regulator of cell proliferation-like</fullName>
    </submittedName>
</protein>
<dbReference type="InterPro" id="IPR052986">
    <property type="entry name" value="VLIG_GTPase"/>
</dbReference>